<keyword evidence="1" id="KW-0472">Membrane</keyword>
<evidence type="ECO:0000256" key="1">
    <source>
        <dbReference type="SAM" id="Phobius"/>
    </source>
</evidence>
<dbReference type="EMBL" id="CP126970">
    <property type="protein sequence ID" value="WIM69767.1"/>
    <property type="molecule type" value="Genomic_DNA"/>
</dbReference>
<dbReference type="RefSeq" id="WP_284874360.1">
    <property type="nucleotide sequence ID" value="NZ_CP126970.1"/>
</dbReference>
<gene>
    <name evidence="2" type="ORF">QP029_11140</name>
</gene>
<dbReference type="Pfam" id="PF20381">
    <property type="entry name" value="Rv1476"/>
    <property type="match status" value="1"/>
</dbReference>
<evidence type="ECO:0008006" key="4">
    <source>
        <dbReference type="Google" id="ProtNLM"/>
    </source>
</evidence>
<organism evidence="2 3">
    <name type="scientific">Corynebacterium suedekumii</name>
    <dbReference type="NCBI Taxonomy" id="3049801"/>
    <lineage>
        <taxon>Bacteria</taxon>
        <taxon>Bacillati</taxon>
        <taxon>Actinomycetota</taxon>
        <taxon>Actinomycetes</taxon>
        <taxon>Mycobacteriales</taxon>
        <taxon>Corynebacteriaceae</taxon>
        <taxon>Corynebacterium</taxon>
    </lineage>
</organism>
<reference evidence="2 3" key="1">
    <citation type="submission" date="2023-05" db="EMBL/GenBank/DDBJ databases">
        <title>Corynebacterium suedekumii sp. nov. and Corynebacterium breve sp. nov. isolated from raw cow's milk.</title>
        <authorList>
            <person name="Baer M.K."/>
            <person name="Mehl L."/>
            <person name="Hellmuth R."/>
            <person name="Marke G."/>
            <person name="Lipski A."/>
        </authorList>
    </citation>
    <scope>NUCLEOTIDE SEQUENCE [LARGE SCALE GENOMIC DNA]</scope>
    <source>
        <strain evidence="2 3">LM112</strain>
    </source>
</reference>
<protein>
    <recommendedName>
        <fullName evidence="4">1-deoxy-D-xylulose-5-phosphate synthase</fullName>
    </recommendedName>
</protein>
<accession>A0ABY8VL79</accession>
<evidence type="ECO:0000313" key="3">
    <source>
        <dbReference type="Proteomes" id="UP001238805"/>
    </source>
</evidence>
<keyword evidence="3" id="KW-1185">Reference proteome</keyword>
<feature type="transmembrane region" description="Helical" evidence="1">
    <location>
        <begin position="133"/>
        <end position="157"/>
    </location>
</feature>
<dbReference type="InterPro" id="IPR046498">
    <property type="entry name" value="Rv1476-like"/>
</dbReference>
<dbReference type="Proteomes" id="UP001238805">
    <property type="component" value="Chromosome"/>
</dbReference>
<keyword evidence="1" id="KW-0812">Transmembrane</keyword>
<evidence type="ECO:0000313" key="2">
    <source>
        <dbReference type="EMBL" id="WIM69767.1"/>
    </source>
</evidence>
<keyword evidence="1" id="KW-1133">Transmembrane helix</keyword>
<sequence length="166" mass="17173">MIPAGVDVPDLAQQIDEDSVAYGGDGGEDFARDVEPGLLDAAAHAESGDFGSVGFVVLDRTPERTADLRDIAQDVLLATEVDTVVVRAPGSGAIVSDVHSRSAIESAQYSFLGDPDVVGAAHRFIDDVSGAGINWAVVTVALLLVIAAVGALTAWGVRSVRHRQPA</sequence>
<proteinExistence type="predicted"/>
<name>A0ABY8VL79_9CORY</name>